<feature type="domain" description="FAD-binding FR-type" evidence="29">
    <location>
        <begin position="129"/>
        <end position="269"/>
    </location>
</feature>
<dbReference type="CDD" id="cd00207">
    <property type="entry name" value="fer2"/>
    <property type="match status" value="1"/>
</dbReference>
<feature type="binding site" evidence="27">
    <location>
        <position position="69"/>
    </location>
    <ligand>
        <name>[2Fe-2S] cluster</name>
        <dbReference type="ChEBI" id="CHEBI:190135"/>
    </ligand>
</feature>
<comment type="catalytic activity">
    <reaction evidence="26 27">
        <text>a ubiquinone + n Na(+)(in) + NADH + H(+) = a ubiquinol + n Na(+)(out) + NAD(+)</text>
        <dbReference type="Rhea" id="RHEA:47748"/>
        <dbReference type="Rhea" id="RHEA-COMP:9565"/>
        <dbReference type="Rhea" id="RHEA-COMP:9566"/>
        <dbReference type="ChEBI" id="CHEBI:15378"/>
        <dbReference type="ChEBI" id="CHEBI:16389"/>
        <dbReference type="ChEBI" id="CHEBI:17976"/>
        <dbReference type="ChEBI" id="CHEBI:29101"/>
        <dbReference type="ChEBI" id="CHEBI:57540"/>
        <dbReference type="ChEBI" id="CHEBI:57945"/>
        <dbReference type="EC" id="7.2.1.1"/>
    </reaction>
</comment>
<gene>
    <name evidence="27 30" type="primary">nqrF</name>
    <name evidence="30" type="ORF">dnm_022180</name>
</gene>
<dbReference type="CDD" id="cd06188">
    <property type="entry name" value="NADH_quinone_reductase"/>
    <property type="match status" value="1"/>
</dbReference>
<keyword evidence="15 27" id="KW-1278">Translocase</keyword>
<dbReference type="AlphaFoldDB" id="A0A975BIK0"/>
<evidence type="ECO:0000256" key="11">
    <source>
        <dbReference type="ARBA" id="ARBA00022630"/>
    </source>
</evidence>
<dbReference type="PANTHER" id="PTHR43644:SF1">
    <property type="entry name" value="NAD(P)H-FLAVIN REDUCTASE"/>
    <property type="match status" value="1"/>
</dbReference>
<dbReference type="PROSITE" id="PS51085">
    <property type="entry name" value="2FE2S_FER_2"/>
    <property type="match status" value="1"/>
</dbReference>
<dbReference type="GO" id="GO:0005886">
    <property type="term" value="C:plasma membrane"/>
    <property type="evidence" value="ECO:0007669"/>
    <property type="project" value="UniProtKB-SubCell"/>
</dbReference>
<keyword evidence="23 27" id="KW-0739">Sodium transport</keyword>
<dbReference type="InterPro" id="IPR001041">
    <property type="entry name" value="2Fe-2S_ferredoxin-type"/>
</dbReference>
<dbReference type="PANTHER" id="PTHR43644">
    <property type="entry name" value="NA(+)-TRANSLOCATING NADH-QUINONE REDUCTASE SUBUNIT"/>
    <property type="match status" value="1"/>
</dbReference>
<dbReference type="InterPro" id="IPR012675">
    <property type="entry name" value="Beta-grasp_dom_sf"/>
</dbReference>
<keyword evidence="8 27" id="KW-0813">Transport</keyword>
<dbReference type="PROSITE" id="PS51384">
    <property type="entry name" value="FAD_FR"/>
    <property type="match status" value="1"/>
</dbReference>
<comment type="similarity">
    <text evidence="4 27">Belongs to the NqrF family.</text>
</comment>
<evidence type="ECO:0000259" key="28">
    <source>
        <dbReference type="PROSITE" id="PS51085"/>
    </source>
</evidence>
<evidence type="ECO:0000256" key="2">
    <source>
        <dbReference type="ARBA" id="ARBA00002972"/>
    </source>
</evidence>
<dbReference type="HAMAP" id="MF_00430">
    <property type="entry name" value="NqrF"/>
    <property type="match status" value="1"/>
</dbReference>
<comment type="subunit">
    <text evidence="5 27">Composed of six subunits; NqrA, NqrB, NqrC, NqrD, NqrE and NqrF.</text>
</comment>
<evidence type="ECO:0000259" key="29">
    <source>
        <dbReference type="PROSITE" id="PS51384"/>
    </source>
</evidence>
<keyword evidence="27" id="KW-1133">Transmembrane helix</keyword>
<comment type="cofactor">
    <cofactor evidence="1 27">
        <name>FAD</name>
        <dbReference type="ChEBI" id="CHEBI:57692"/>
    </cofactor>
</comment>
<dbReference type="SUPFAM" id="SSF54292">
    <property type="entry name" value="2Fe-2S ferredoxin-like"/>
    <property type="match status" value="1"/>
</dbReference>
<dbReference type="KEGG" id="dmm:dnm_022180"/>
<evidence type="ECO:0000256" key="10">
    <source>
        <dbReference type="ARBA" id="ARBA00022519"/>
    </source>
</evidence>
<dbReference type="GO" id="GO:0009055">
    <property type="term" value="F:electron transfer activity"/>
    <property type="evidence" value="ECO:0007669"/>
    <property type="project" value="UniProtKB-UniRule"/>
</dbReference>
<accession>A0A975BIK0</accession>
<dbReference type="RefSeq" id="WP_207681937.1">
    <property type="nucleotide sequence ID" value="NZ_CP061800.1"/>
</dbReference>
<evidence type="ECO:0000256" key="24">
    <source>
        <dbReference type="ARBA" id="ARBA00030032"/>
    </source>
</evidence>
<keyword evidence="20 27" id="KW-0406">Ion transport</keyword>
<dbReference type="EMBL" id="CP061800">
    <property type="protein sequence ID" value="QTA86197.1"/>
    <property type="molecule type" value="Genomic_DNA"/>
</dbReference>
<evidence type="ECO:0000256" key="19">
    <source>
        <dbReference type="ARBA" id="ARBA00023053"/>
    </source>
</evidence>
<keyword evidence="16 27" id="KW-0408">Iron</keyword>
<dbReference type="PIRSF" id="PIRSF000044">
    <property type="entry name" value="Cis_Diol_DH_RD"/>
    <property type="match status" value="1"/>
</dbReference>
<protein>
    <recommendedName>
        <fullName evidence="7 27">Na(+)-translocating NADH-quinone reductase subunit F</fullName>
        <shortName evidence="27">Na(+)-NQR subunit F</shortName>
        <shortName evidence="27">Na(+)-translocating NQR subunit F</shortName>
        <ecNumber evidence="6 27">7.2.1.1</ecNumber>
    </recommendedName>
    <alternativeName>
        <fullName evidence="25 27">NQR complex subunit F</fullName>
    </alternativeName>
    <alternativeName>
        <fullName evidence="24 27">NQR-1 subunit F</fullName>
    </alternativeName>
</protein>
<keyword evidence="9 27" id="KW-1003">Cell membrane</keyword>
<feature type="binding site" evidence="27">
    <location>
        <position position="75"/>
    </location>
    <ligand>
        <name>[2Fe-2S] cluster</name>
        <dbReference type="ChEBI" id="CHEBI:190135"/>
    </ligand>
</feature>
<dbReference type="Pfam" id="PF00970">
    <property type="entry name" value="FAD_binding_6"/>
    <property type="match status" value="1"/>
</dbReference>
<organism evidence="30 31">
    <name type="scientific">Desulfonema magnum</name>
    <dbReference type="NCBI Taxonomy" id="45655"/>
    <lineage>
        <taxon>Bacteria</taxon>
        <taxon>Pseudomonadati</taxon>
        <taxon>Thermodesulfobacteriota</taxon>
        <taxon>Desulfobacteria</taxon>
        <taxon>Desulfobacterales</taxon>
        <taxon>Desulfococcaceae</taxon>
        <taxon>Desulfonema</taxon>
    </lineage>
</organism>
<feature type="domain" description="2Fe-2S ferredoxin-type" evidence="28">
    <location>
        <begin position="32"/>
        <end position="126"/>
    </location>
</feature>
<keyword evidence="17 27" id="KW-0411">Iron-sulfur</keyword>
<dbReference type="SUPFAM" id="SSF52343">
    <property type="entry name" value="Ferredoxin reductase-like, C-terminal NADP-linked domain"/>
    <property type="match status" value="1"/>
</dbReference>
<keyword evidence="11 27" id="KW-0285">Flavoprotein</keyword>
<evidence type="ECO:0000256" key="21">
    <source>
        <dbReference type="ARBA" id="ARBA00023075"/>
    </source>
</evidence>
<evidence type="ECO:0000256" key="16">
    <source>
        <dbReference type="ARBA" id="ARBA00023004"/>
    </source>
</evidence>
<evidence type="ECO:0000256" key="26">
    <source>
        <dbReference type="ARBA" id="ARBA00048891"/>
    </source>
</evidence>
<dbReference type="GO" id="GO:0016655">
    <property type="term" value="F:oxidoreductase activity, acting on NAD(P)H, quinone or similar compound as acceptor"/>
    <property type="evidence" value="ECO:0007669"/>
    <property type="project" value="InterPro"/>
</dbReference>
<keyword evidence="18 27" id="KW-0520">NAD</keyword>
<dbReference type="Pfam" id="PF00175">
    <property type="entry name" value="NAD_binding_1"/>
    <property type="match status" value="1"/>
</dbReference>
<comment type="cofactor">
    <cofactor evidence="27">
        <name>[2Fe-2S] cluster</name>
        <dbReference type="ChEBI" id="CHEBI:190135"/>
    </cofactor>
    <text evidence="27">Binds 1 [2Fe-2S] cluster.</text>
</comment>
<name>A0A975BIK0_9BACT</name>
<dbReference type="EC" id="7.2.1.1" evidence="6 27"/>
<dbReference type="GO" id="GO:0051537">
    <property type="term" value="F:2 iron, 2 sulfur cluster binding"/>
    <property type="evidence" value="ECO:0007669"/>
    <property type="project" value="UniProtKB-KW"/>
</dbReference>
<evidence type="ECO:0000256" key="18">
    <source>
        <dbReference type="ARBA" id="ARBA00023027"/>
    </source>
</evidence>
<evidence type="ECO:0000256" key="7">
    <source>
        <dbReference type="ARBA" id="ARBA00019729"/>
    </source>
</evidence>
<feature type="binding site" evidence="27">
    <location>
        <position position="78"/>
    </location>
    <ligand>
        <name>[2Fe-2S] cluster</name>
        <dbReference type="ChEBI" id="CHEBI:190135"/>
    </ligand>
</feature>
<evidence type="ECO:0000313" key="31">
    <source>
        <dbReference type="Proteomes" id="UP000663722"/>
    </source>
</evidence>
<evidence type="ECO:0000256" key="12">
    <source>
        <dbReference type="ARBA" id="ARBA00022714"/>
    </source>
</evidence>
<evidence type="ECO:0000256" key="15">
    <source>
        <dbReference type="ARBA" id="ARBA00022967"/>
    </source>
</evidence>
<dbReference type="InterPro" id="IPR036010">
    <property type="entry name" value="2Fe-2S_ferredoxin-like_sf"/>
</dbReference>
<dbReference type="SUPFAM" id="SSF63380">
    <property type="entry name" value="Riboflavin synthase domain-like"/>
    <property type="match status" value="1"/>
</dbReference>
<keyword evidence="13 27" id="KW-0479">Metal-binding</keyword>
<keyword evidence="22 27" id="KW-0472">Membrane</keyword>
<evidence type="ECO:0000256" key="3">
    <source>
        <dbReference type="ARBA" id="ARBA00004533"/>
    </source>
</evidence>
<dbReference type="FunFam" id="3.40.50.80:FF:000014">
    <property type="entry name" value="Na(+)-translocating NADH-quinone reductase subunit F"/>
    <property type="match status" value="1"/>
</dbReference>
<dbReference type="PRINTS" id="PR00371">
    <property type="entry name" value="FPNCR"/>
</dbReference>
<evidence type="ECO:0000256" key="17">
    <source>
        <dbReference type="ARBA" id="ARBA00023014"/>
    </source>
</evidence>
<dbReference type="InterPro" id="IPR001709">
    <property type="entry name" value="Flavoprot_Pyr_Nucl_cyt_Rdtase"/>
</dbReference>
<evidence type="ECO:0000256" key="20">
    <source>
        <dbReference type="ARBA" id="ARBA00023065"/>
    </source>
</evidence>
<evidence type="ECO:0000256" key="27">
    <source>
        <dbReference type="HAMAP-Rule" id="MF_00430"/>
    </source>
</evidence>
<evidence type="ECO:0000256" key="5">
    <source>
        <dbReference type="ARBA" id="ARBA00011309"/>
    </source>
</evidence>
<evidence type="ECO:0000313" key="30">
    <source>
        <dbReference type="EMBL" id="QTA86197.1"/>
    </source>
</evidence>
<dbReference type="InterPro" id="IPR001433">
    <property type="entry name" value="OxRdtase_FAD/NAD-bd"/>
</dbReference>
<evidence type="ECO:0000256" key="22">
    <source>
        <dbReference type="ARBA" id="ARBA00023136"/>
    </source>
</evidence>
<evidence type="ECO:0000256" key="13">
    <source>
        <dbReference type="ARBA" id="ARBA00022723"/>
    </source>
</evidence>
<evidence type="ECO:0000256" key="8">
    <source>
        <dbReference type="ARBA" id="ARBA00022448"/>
    </source>
</evidence>
<sequence>MIYIISTTVFSSVIFILLAMLLLVESKVVKKGDCTILINDNEEKSIKVPGGGTLLSALLSNKILLPSACGGGGSCGTCKCVVKQGGGGILPTELPHLSRKEKRENVRLACQLKVRQDMNIRIPDEIFSIKKYHATVASNKNVATFIKELVLKLDPDEKVEFNAGAYMQIDIPEYEASFSDFRVEDKFRPAWDRFNLWGLKARSEEAVFRAYSLANPPSEKGILKFTIRIATPPPSASEAPPGVGSSYVFNLKEGDKVTLSGAYGEFFVKETDQEMCFVGGGAGMAPMRSQILNQLLDIKTKRKMSFWYGARSKAEMFYDEEFRELDQNNENFSYYVSLSDPQPEDNWDGMTGFVHQCLYDYYLSEHKDPAEIEYYLCGPPPMLDSIIKMLDDLGVEPEMIAYDKF</sequence>
<comment type="subcellular location">
    <subcellularLocation>
        <location evidence="3">Cell inner membrane</location>
    </subcellularLocation>
    <subcellularLocation>
        <location evidence="27">Cell membrane</location>
        <topology evidence="27">Single-pass membrane protein</topology>
    </subcellularLocation>
</comment>
<dbReference type="GO" id="GO:0006814">
    <property type="term" value="P:sodium ion transport"/>
    <property type="evidence" value="ECO:0007669"/>
    <property type="project" value="UniProtKB-UniRule"/>
</dbReference>
<dbReference type="Pfam" id="PF00111">
    <property type="entry name" value="Fer2"/>
    <property type="match status" value="1"/>
</dbReference>
<dbReference type="Gene3D" id="3.10.20.30">
    <property type="match status" value="1"/>
</dbReference>
<reference evidence="30" key="1">
    <citation type="journal article" date="2021" name="Microb. Physiol.">
        <title>Proteogenomic Insights into the Physiology of Marine, Sulfate-Reducing, Filamentous Desulfonema limicola and Desulfonema magnum.</title>
        <authorList>
            <person name="Schnaars V."/>
            <person name="Wohlbrand L."/>
            <person name="Scheve S."/>
            <person name="Hinrichs C."/>
            <person name="Reinhardt R."/>
            <person name="Rabus R."/>
        </authorList>
    </citation>
    <scope>NUCLEOTIDE SEQUENCE</scope>
    <source>
        <strain evidence="30">4be13</strain>
    </source>
</reference>
<evidence type="ECO:0000256" key="9">
    <source>
        <dbReference type="ARBA" id="ARBA00022475"/>
    </source>
</evidence>
<evidence type="ECO:0000256" key="14">
    <source>
        <dbReference type="ARBA" id="ARBA00022827"/>
    </source>
</evidence>
<feature type="binding site" evidence="27">
    <location>
        <position position="110"/>
    </location>
    <ligand>
        <name>[2Fe-2S] cluster</name>
        <dbReference type="ChEBI" id="CHEBI:190135"/>
    </ligand>
</feature>
<keyword evidence="21 27" id="KW-0830">Ubiquinone</keyword>
<dbReference type="InterPro" id="IPR017927">
    <property type="entry name" value="FAD-bd_FR_type"/>
</dbReference>
<evidence type="ECO:0000256" key="1">
    <source>
        <dbReference type="ARBA" id="ARBA00001974"/>
    </source>
</evidence>
<keyword evidence="12 27" id="KW-0001">2Fe-2S</keyword>
<comment type="function">
    <text evidence="2 27">NQR complex catalyzes the reduction of ubiquinone-1 to ubiquinol by two successive reactions, coupled with the transport of Na(+) ions from the cytoplasm to the periplasm. The first step is catalyzed by NqrF, which accepts electrons from NADH and reduces ubiquinone-1 to ubisemiquinone by a one-electron transfer pathway.</text>
</comment>
<keyword evidence="27" id="KW-0812">Transmembrane</keyword>
<evidence type="ECO:0000256" key="25">
    <source>
        <dbReference type="ARBA" id="ARBA00030787"/>
    </source>
</evidence>
<dbReference type="InterPro" id="IPR008333">
    <property type="entry name" value="Cbr1-like_FAD-bd_dom"/>
</dbReference>
<evidence type="ECO:0000256" key="4">
    <source>
        <dbReference type="ARBA" id="ARBA00005570"/>
    </source>
</evidence>
<dbReference type="Gene3D" id="2.40.30.10">
    <property type="entry name" value="Translation factors"/>
    <property type="match status" value="1"/>
</dbReference>
<dbReference type="Proteomes" id="UP000663722">
    <property type="component" value="Chromosome"/>
</dbReference>
<proteinExistence type="inferred from homology"/>
<dbReference type="GO" id="GO:0046872">
    <property type="term" value="F:metal ion binding"/>
    <property type="evidence" value="ECO:0007669"/>
    <property type="project" value="UniProtKB-KW"/>
</dbReference>
<keyword evidence="10" id="KW-0997">Cell inner membrane</keyword>
<dbReference type="NCBIfam" id="TIGR01941">
    <property type="entry name" value="nqrF"/>
    <property type="match status" value="1"/>
</dbReference>
<keyword evidence="14 27" id="KW-0274">FAD</keyword>
<keyword evidence="19 27" id="KW-0915">Sodium</keyword>
<keyword evidence="31" id="KW-1185">Reference proteome</keyword>
<evidence type="ECO:0000256" key="6">
    <source>
        <dbReference type="ARBA" id="ARBA00013099"/>
    </source>
</evidence>
<dbReference type="InterPro" id="IPR039261">
    <property type="entry name" value="FNR_nucleotide-bd"/>
</dbReference>
<dbReference type="InterPro" id="IPR017938">
    <property type="entry name" value="Riboflavin_synthase-like_b-brl"/>
</dbReference>
<evidence type="ECO:0000256" key="23">
    <source>
        <dbReference type="ARBA" id="ARBA00023201"/>
    </source>
</evidence>
<dbReference type="Gene3D" id="3.40.50.80">
    <property type="entry name" value="Nucleotide-binding domain of ferredoxin-NADP reductase (FNR) module"/>
    <property type="match status" value="1"/>
</dbReference>
<dbReference type="InterPro" id="IPR010205">
    <property type="entry name" value="NqrF"/>
</dbReference>